<dbReference type="RefSeq" id="WP_203889433.1">
    <property type="nucleotide sequence ID" value="NZ_BOOH01000011.1"/>
</dbReference>
<evidence type="ECO:0000313" key="2">
    <source>
        <dbReference type="Proteomes" id="UP000616724"/>
    </source>
</evidence>
<name>A0A8J3RLY6_9ACTN</name>
<protein>
    <recommendedName>
        <fullName evidence="3">Serine protease</fullName>
    </recommendedName>
</protein>
<proteinExistence type="predicted"/>
<organism evidence="1 2">
    <name type="scientific">Planobispora longispora</name>
    <dbReference type="NCBI Taxonomy" id="28887"/>
    <lineage>
        <taxon>Bacteria</taxon>
        <taxon>Bacillati</taxon>
        <taxon>Actinomycetota</taxon>
        <taxon>Actinomycetes</taxon>
        <taxon>Streptosporangiales</taxon>
        <taxon>Streptosporangiaceae</taxon>
        <taxon>Planobispora</taxon>
    </lineage>
</organism>
<gene>
    <name evidence="1" type="ORF">Plo01_11420</name>
</gene>
<sequence length="368" mass="39491">MNRQELMRGPQSFRLSGEVRAQAIEELVNPERGPSNVVGFGQGVKWSGGEPTGEPALLVFVTQKLPAALLSSEELIPPRMSDGTTTDVVRVGHVVAQQLQPVMQTQPAQLAESLRSLDNETQAEVAVQQLTRRMRPCPAGFSIGNVQITAGTLAAVVYDLLPGATIDPPAPGIGTPPRFYVLSNNHVLADSNRAPIGSAIVQPGRFDGGVDPQDRIATLTRFVPIDLTPAVPIQRHNNLVDCAIGECRFEDATREVYFNGAPRGWRRKANVSVGDYVRKTGRTTNLTQGRIIAVDATIDVNFGFGVGRFRDQIVTTGMSAGGDSGSLVTTLDNVAVGLLFAGSTQVTIMNHIEHVRSLLRVEVADTLL</sequence>
<dbReference type="EMBL" id="BOOH01000011">
    <property type="protein sequence ID" value="GIH74713.1"/>
    <property type="molecule type" value="Genomic_DNA"/>
</dbReference>
<reference evidence="1 2" key="1">
    <citation type="submission" date="2021-01" db="EMBL/GenBank/DDBJ databases">
        <title>Whole genome shotgun sequence of Planobispora longispora NBRC 13918.</title>
        <authorList>
            <person name="Komaki H."/>
            <person name="Tamura T."/>
        </authorList>
    </citation>
    <scope>NUCLEOTIDE SEQUENCE [LARGE SCALE GENOMIC DNA]</scope>
    <source>
        <strain evidence="1 2">NBRC 13918</strain>
    </source>
</reference>
<dbReference type="SUPFAM" id="SSF50494">
    <property type="entry name" value="Trypsin-like serine proteases"/>
    <property type="match status" value="1"/>
</dbReference>
<comment type="caution">
    <text evidence="1">The sequence shown here is derived from an EMBL/GenBank/DDBJ whole genome shotgun (WGS) entry which is preliminary data.</text>
</comment>
<dbReference type="AlphaFoldDB" id="A0A8J3RLY6"/>
<dbReference type="Proteomes" id="UP000616724">
    <property type="component" value="Unassembled WGS sequence"/>
</dbReference>
<keyword evidence="2" id="KW-1185">Reference proteome</keyword>
<evidence type="ECO:0000313" key="1">
    <source>
        <dbReference type="EMBL" id="GIH74713.1"/>
    </source>
</evidence>
<dbReference type="InterPro" id="IPR043504">
    <property type="entry name" value="Peptidase_S1_PA_chymotrypsin"/>
</dbReference>
<dbReference type="Gene3D" id="2.40.10.10">
    <property type="entry name" value="Trypsin-like serine proteases"/>
    <property type="match status" value="1"/>
</dbReference>
<accession>A0A8J3RLY6</accession>
<dbReference type="InterPro" id="IPR009003">
    <property type="entry name" value="Peptidase_S1_PA"/>
</dbReference>
<evidence type="ECO:0008006" key="3">
    <source>
        <dbReference type="Google" id="ProtNLM"/>
    </source>
</evidence>